<keyword evidence="4" id="KW-1185">Reference proteome</keyword>
<sequence>MSSTSPGPANPVFNRRVMLWILLFVQISGTLFFLSDALGDQFFASQHFPGLDHDVTEFFVVVAMSISVAFTATEIKRVLYRQRRMEEQLRIASGAFAQMLDQYFIEWTLTPAEREVALFLIKGLSFSDIAQLRQTREGTIKAQCNAIYRKASVSGRPQLLSFFIEELLADELMPSTPVPQS</sequence>
<organism evidence="3 4">
    <name type="scientific">Kiloniella laminariae</name>
    <dbReference type="NCBI Taxonomy" id="454162"/>
    <lineage>
        <taxon>Bacteria</taxon>
        <taxon>Pseudomonadati</taxon>
        <taxon>Pseudomonadota</taxon>
        <taxon>Alphaproteobacteria</taxon>
        <taxon>Rhodospirillales</taxon>
        <taxon>Kiloniellaceae</taxon>
        <taxon>Kiloniella</taxon>
    </lineage>
</organism>
<reference evidence="3" key="1">
    <citation type="submission" date="2022-12" db="EMBL/GenBank/DDBJ databases">
        <title>Bacterial isolates from different developmental stages of Nematostella vectensis.</title>
        <authorList>
            <person name="Fraune S."/>
        </authorList>
    </citation>
    <scope>NUCLEOTIDE SEQUENCE</scope>
    <source>
        <strain evidence="3">G21630-S1</strain>
    </source>
</reference>
<feature type="transmembrane region" description="Helical" evidence="1">
    <location>
        <begin position="55"/>
        <end position="75"/>
    </location>
</feature>
<dbReference type="InterPro" id="IPR036388">
    <property type="entry name" value="WH-like_DNA-bd_sf"/>
</dbReference>
<dbReference type="Proteomes" id="UP001069802">
    <property type="component" value="Unassembled WGS sequence"/>
</dbReference>
<evidence type="ECO:0000259" key="2">
    <source>
        <dbReference type="SMART" id="SM00421"/>
    </source>
</evidence>
<dbReference type="Gene3D" id="1.10.10.10">
    <property type="entry name" value="Winged helix-like DNA-binding domain superfamily/Winged helix DNA-binding domain"/>
    <property type="match status" value="1"/>
</dbReference>
<proteinExistence type="predicted"/>
<comment type="caution">
    <text evidence="3">The sequence shown here is derived from an EMBL/GenBank/DDBJ whole genome shotgun (WGS) entry which is preliminary data.</text>
</comment>
<name>A0ABT4LJX5_9PROT</name>
<protein>
    <submittedName>
        <fullName evidence="3">Helix-turn-helix transcriptional regulator</fullName>
    </submittedName>
</protein>
<evidence type="ECO:0000313" key="4">
    <source>
        <dbReference type="Proteomes" id="UP001069802"/>
    </source>
</evidence>
<keyword evidence="1" id="KW-0472">Membrane</keyword>
<dbReference type="SMART" id="SM00421">
    <property type="entry name" value="HTH_LUXR"/>
    <property type="match status" value="1"/>
</dbReference>
<dbReference type="InterPro" id="IPR000792">
    <property type="entry name" value="Tscrpt_reg_LuxR_C"/>
</dbReference>
<feature type="domain" description="HTH luxR-type" evidence="2">
    <location>
        <begin position="106"/>
        <end position="163"/>
    </location>
</feature>
<accession>A0ABT4LJX5</accession>
<gene>
    <name evidence="3" type="ORF">O4H49_11520</name>
</gene>
<keyword evidence="1" id="KW-0812">Transmembrane</keyword>
<evidence type="ECO:0000256" key="1">
    <source>
        <dbReference type="SAM" id="Phobius"/>
    </source>
</evidence>
<dbReference type="EMBL" id="JAPWGY010000003">
    <property type="protein sequence ID" value="MCZ4281410.1"/>
    <property type="molecule type" value="Genomic_DNA"/>
</dbReference>
<dbReference type="RefSeq" id="WP_269423562.1">
    <property type="nucleotide sequence ID" value="NZ_JAPWGY010000003.1"/>
</dbReference>
<dbReference type="InterPro" id="IPR016032">
    <property type="entry name" value="Sig_transdc_resp-reg_C-effctor"/>
</dbReference>
<keyword evidence="1" id="KW-1133">Transmembrane helix</keyword>
<dbReference type="SUPFAM" id="SSF46894">
    <property type="entry name" value="C-terminal effector domain of the bipartite response regulators"/>
    <property type="match status" value="1"/>
</dbReference>
<evidence type="ECO:0000313" key="3">
    <source>
        <dbReference type="EMBL" id="MCZ4281410.1"/>
    </source>
</evidence>